<proteinExistence type="predicted"/>
<sequence>MVHAPPSGPAGPAEPVVPSVRPASSRPRESLAARFRDPVSGRLDAGALLSAYEDLLRRAQAMVMVPGPDADDTVRARFRRALGIPDDPGGYRVTVRHPRLAVDPKINARLHAAGFTPEQVQVVYDLAAERVMPVIEAMSAGHRADTDLAALVQHFGGDDRWSRISRQLSAWGKAHLSRDVYRALASTREGVLALSRMMTEGEPGLVAGDGGLGGAGGAGEEDLKALMRDPRYWKHRDPAVLRRVAEGFRRLYPQG</sequence>
<evidence type="ECO:0000313" key="2">
    <source>
        <dbReference type="EMBL" id="MBB4266109.1"/>
    </source>
</evidence>
<keyword evidence="3" id="KW-1185">Reference proteome</keyword>
<accession>A0A7W6RCP9</accession>
<dbReference type="EMBL" id="JACIGK010000011">
    <property type="protein sequence ID" value="MBB4266109.1"/>
    <property type="molecule type" value="Genomic_DNA"/>
</dbReference>
<organism evidence="2 3">
    <name type="scientific">Roseospira visakhapatnamensis</name>
    <dbReference type="NCBI Taxonomy" id="390880"/>
    <lineage>
        <taxon>Bacteria</taxon>
        <taxon>Pseudomonadati</taxon>
        <taxon>Pseudomonadota</taxon>
        <taxon>Alphaproteobacteria</taxon>
        <taxon>Rhodospirillales</taxon>
        <taxon>Rhodospirillaceae</taxon>
        <taxon>Roseospira</taxon>
    </lineage>
</organism>
<evidence type="ECO:0000313" key="3">
    <source>
        <dbReference type="Proteomes" id="UP000554286"/>
    </source>
</evidence>
<feature type="region of interest" description="Disordered" evidence="1">
    <location>
        <begin position="1"/>
        <end position="31"/>
    </location>
</feature>
<reference evidence="2 3" key="1">
    <citation type="submission" date="2020-08" db="EMBL/GenBank/DDBJ databases">
        <title>Genome sequencing of Purple Non-Sulfur Bacteria from various extreme environments.</title>
        <authorList>
            <person name="Mayer M."/>
        </authorList>
    </citation>
    <scope>NUCLEOTIDE SEQUENCE [LARGE SCALE GENOMIC DNA]</scope>
    <source>
        <strain evidence="2 3">JA131</strain>
    </source>
</reference>
<protein>
    <submittedName>
        <fullName evidence="2">Uncharacterized protein</fullName>
    </submittedName>
</protein>
<dbReference type="Pfam" id="PF05396">
    <property type="entry name" value="Phage_T7_Capsid"/>
    <property type="match status" value="1"/>
</dbReference>
<comment type="caution">
    <text evidence="2">The sequence shown here is derived from an EMBL/GenBank/DDBJ whole genome shotgun (WGS) entry which is preliminary data.</text>
</comment>
<evidence type="ECO:0000256" key="1">
    <source>
        <dbReference type="SAM" id="MobiDB-lite"/>
    </source>
</evidence>
<feature type="compositionally biased region" description="Low complexity" evidence="1">
    <location>
        <begin position="10"/>
        <end position="20"/>
    </location>
</feature>
<dbReference type="InterPro" id="IPR008768">
    <property type="entry name" value="Gp9-like"/>
</dbReference>
<dbReference type="AlphaFoldDB" id="A0A7W6RCP9"/>
<gene>
    <name evidence="2" type="ORF">GGD89_001738</name>
</gene>
<dbReference type="RefSeq" id="WP_184044164.1">
    <property type="nucleotide sequence ID" value="NZ_JACIGK010000011.1"/>
</dbReference>
<dbReference type="Proteomes" id="UP000554286">
    <property type="component" value="Unassembled WGS sequence"/>
</dbReference>
<name>A0A7W6RCP9_9PROT</name>